<dbReference type="Gramene" id="TraesCAD_scaffold_036283_01G000100.1">
    <property type="protein sequence ID" value="TraesCAD_scaffold_036283_01G000100.1"/>
    <property type="gene ID" value="TraesCAD_scaffold_036283_01G000100"/>
</dbReference>
<name>A0A3B6LTD3_WHEAT</name>
<evidence type="ECO:0000313" key="3">
    <source>
        <dbReference type="Proteomes" id="UP000019116"/>
    </source>
</evidence>
<organism evidence="2">
    <name type="scientific">Triticum aestivum</name>
    <name type="common">Wheat</name>
    <dbReference type="NCBI Taxonomy" id="4565"/>
    <lineage>
        <taxon>Eukaryota</taxon>
        <taxon>Viridiplantae</taxon>
        <taxon>Streptophyta</taxon>
        <taxon>Embryophyta</taxon>
        <taxon>Tracheophyta</taxon>
        <taxon>Spermatophyta</taxon>
        <taxon>Magnoliopsida</taxon>
        <taxon>Liliopsida</taxon>
        <taxon>Poales</taxon>
        <taxon>Poaceae</taxon>
        <taxon>BOP clade</taxon>
        <taxon>Pooideae</taxon>
        <taxon>Triticodae</taxon>
        <taxon>Triticeae</taxon>
        <taxon>Triticinae</taxon>
        <taxon>Triticum</taxon>
    </lineage>
</organism>
<dbReference type="Proteomes" id="UP000019116">
    <property type="component" value="Chromosome 5B"/>
</dbReference>
<sequence>MDWANLGDGPAGMIPELALASDVADYVRFRAVCQPWRRCSPDPCAGGLDSLFLPHQWIMLDKAFAGPRRHRFLNVSTGECIRMDIQELGVGGHTLLALTPEGLLLLLHEPSLVVRLLNPLTHQLTDLPPMTALLTPEQHRSWSCGFEMGKLIRVSGVGLVVEASTVAVSFFNQGLVVAKPGDVSWTVVANQSMSSCMPFAGRFYCANYRGVMVLTTSSDQQPPRLHMLVDRNKSCDLFQMMDNHHHLVDNGGELMLVHRTTLYRYSGYERSYDVYRVDLEAGALVPIKGFNGRAVFMGIGRTISVSAETPFSSIAADTIYPGHDCEGQIQGYNIADGSTYSVGLDELVCPPGVMDCLRFCIQGVGRWLA</sequence>
<dbReference type="Gramene" id="TraesROB_scaffold_018919_01G000200.1">
    <property type="protein sequence ID" value="TraesROB_scaffold_018919_01G000200.1"/>
    <property type="gene ID" value="TraesROB_scaffold_018919_01G000200"/>
</dbReference>
<dbReference type="KEGG" id="taes:123113637"/>
<dbReference type="PANTHER" id="PTHR33165:SF57">
    <property type="entry name" value="OS10G0568000 PROTEIN"/>
    <property type="match status" value="1"/>
</dbReference>
<dbReference type="Gramene" id="TraesCLE_scaffold_019712_01G000200.1">
    <property type="protein sequence ID" value="TraesCLE_scaffold_019712_01G000200.1"/>
    <property type="gene ID" value="TraesCLE_scaffold_019712_01G000200"/>
</dbReference>
<evidence type="ECO:0000313" key="2">
    <source>
        <dbReference type="EnsemblPlants" id="TraesCS5B02G433900.1.cds1"/>
    </source>
</evidence>
<accession>A0A3B6LTD3</accession>
<dbReference type="PANTHER" id="PTHR33165">
    <property type="entry name" value="F-BOX DOMAIN CONTAINING PROTEIN-LIKE-RELATED"/>
    <property type="match status" value="1"/>
</dbReference>
<keyword evidence="3" id="KW-1185">Reference proteome</keyword>
<dbReference type="Gramene" id="TraesWEE_scaffold_214100_01G000100.1">
    <property type="protein sequence ID" value="TraesWEE_scaffold_214100_01G000100.1"/>
    <property type="gene ID" value="TraesWEE_scaffold_214100_01G000100"/>
</dbReference>
<dbReference type="GeneID" id="123113637"/>
<dbReference type="RefSeq" id="XP_044390876.1">
    <property type="nucleotide sequence ID" value="XM_044534941.1"/>
</dbReference>
<dbReference type="EnsemblPlants" id="TraesCS5B02G433900.1">
    <property type="protein sequence ID" value="TraesCS5B02G433900.1.cds1"/>
    <property type="gene ID" value="TraesCS5B02G433900"/>
</dbReference>
<dbReference type="Pfam" id="PF03478">
    <property type="entry name" value="Beta-prop_KIB1-4"/>
    <property type="match status" value="1"/>
</dbReference>
<proteinExistence type="predicted"/>
<protein>
    <recommendedName>
        <fullName evidence="1">KIB1-4 beta-propeller domain-containing protein</fullName>
    </recommendedName>
</protein>
<reference evidence="2" key="2">
    <citation type="submission" date="2018-10" db="UniProtKB">
        <authorList>
            <consortium name="EnsemblPlants"/>
        </authorList>
    </citation>
    <scope>IDENTIFICATION</scope>
</reference>
<dbReference type="Gramene" id="TraesPARA_EIv1.0_1733080.1">
    <property type="protein sequence ID" value="TraesPARA_EIv1.0_1733080.1.CDS1"/>
    <property type="gene ID" value="TraesPARA_EIv1.0_1733080"/>
</dbReference>
<feature type="domain" description="KIB1-4 beta-propeller" evidence="1">
    <location>
        <begin position="74"/>
        <end position="324"/>
    </location>
</feature>
<evidence type="ECO:0000259" key="1">
    <source>
        <dbReference type="Pfam" id="PF03478"/>
    </source>
</evidence>
<gene>
    <name evidence="2" type="primary">LOC123113637</name>
</gene>
<dbReference type="Gramene" id="TraesCS5B02G433900.1">
    <property type="protein sequence ID" value="TraesCS5B02G433900.1.cds1"/>
    <property type="gene ID" value="TraesCS5B02G433900"/>
</dbReference>
<reference evidence="2" key="1">
    <citation type="submission" date="2018-08" db="EMBL/GenBank/DDBJ databases">
        <authorList>
            <person name="Rossello M."/>
        </authorList>
    </citation>
    <scope>NUCLEOTIDE SEQUENCE [LARGE SCALE GENOMIC DNA]</scope>
    <source>
        <strain evidence="2">cv. Chinese Spring</strain>
    </source>
</reference>
<dbReference type="InterPro" id="IPR005174">
    <property type="entry name" value="KIB1-4_b-propeller"/>
</dbReference>
<dbReference type="Gramene" id="TraesCS5B03G1067900.1">
    <property type="protein sequence ID" value="TraesCS5B03G1067900.1.CDS1"/>
    <property type="gene ID" value="TraesCS5B03G1067900"/>
</dbReference>
<dbReference type="AlphaFoldDB" id="A0A3B6LTD3"/>